<dbReference type="InterPro" id="IPR038538">
    <property type="entry name" value="MTERF_sf"/>
</dbReference>
<dbReference type="GO" id="GO:0006353">
    <property type="term" value="P:DNA-templated transcription termination"/>
    <property type="evidence" value="ECO:0007669"/>
    <property type="project" value="UniProtKB-KW"/>
</dbReference>
<comment type="caution">
    <text evidence="4">The sequence shown here is derived from an EMBL/GenBank/DDBJ whole genome shotgun (WGS) entry which is preliminary data.</text>
</comment>
<evidence type="ECO:0000256" key="2">
    <source>
        <dbReference type="ARBA" id="ARBA00022472"/>
    </source>
</evidence>
<keyword evidence="2" id="KW-0806">Transcription termination</keyword>
<name>A0AAW1NVA0_9CHLO</name>
<dbReference type="EMBL" id="JALJOQ010000121">
    <property type="protein sequence ID" value="KAK9795935.1"/>
    <property type="molecule type" value="Genomic_DNA"/>
</dbReference>
<evidence type="ECO:0000256" key="1">
    <source>
        <dbReference type="ARBA" id="ARBA00007692"/>
    </source>
</evidence>
<keyword evidence="3" id="KW-0809">Transit peptide</keyword>
<dbReference type="Proteomes" id="UP001465755">
    <property type="component" value="Unassembled WGS sequence"/>
</dbReference>
<organism evidence="4 5">
    <name type="scientific">Symbiochloris irregularis</name>
    <dbReference type="NCBI Taxonomy" id="706552"/>
    <lineage>
        <taxon>Eukaryota</taxon>
        <taxon>Viridiplantae</taxon>
        <taxon>Chlorophyta</taxon>
        <taxon>core chlorophytes</taxon>
        <taxon>Trebouxiophyceae</taxon>
        <taxon>Trebouxiales</taxon>
        <taxon>Trebouxiaceae</taxon>
        <taxon>Symbiochloris</taxon>
    </lineage>
</organism>
<accession>A0AAW1NVA0</accession>
<dbReference type="GO" id="GO:0003676">
    <property type="term" value="F:nucleic acid binding"/>
    <property type="evidence" value="ECO:0007669"/>
    <property type="project" value="InterPro"/>
</dbReference>
<dbReference type="InterPro" id="IPR003690">
    <property type="entry name" value="MTERF"/>
</dbReference>
<evidence type="ECO:0000313" key="5">
    <source>
        <dbReference type="Proteomes" id="UP001465755"/>
    </source>
</evidence>
<keyword evidence="2" id="KW-0805">Transcription regulation</keyword>
<sequence>MAGGLAPGSLPRTTAHVQQCVTQLPLQHRRQNHPHAGRSLLSLQPARTFRLSAATRSVEELEGAELESWKACMSQVQDMGFSEEDAQKYLEKAFAWKRGYWGPEKKEPEVPSTDKLNENLGFLSEQLGIEGEDLKNTVSKFPQVLGLSIDRHLKVNKHILEHDYKLKGPAMTNVFKRKPQVLGNNYNCDGDCKGECVRCWVQF</sequence>
<dbReference type="Gene3D" id="1.25.70.10">
    <property type="entry name" value="Transcription termination factor 3, mitochondrial"/>
    <property type="match status" value="1"/>
</dbReference>
<gene>
    <name evidence="4" type="ORF">WJX73_007920</name>
</gene>
<proteinExistence type="inferred from homology"/>
<evidence type="ECO:0000313" key="4">
    <source>
        <dbReference type="EMBL" id="KAK9795935.1"/>
    </source>
</evidence>
<comment type="similarity">
    <text evidence="1">Belongs to the mTERF family.</text>
</comment>
<keyword evidence="2" id="KW-0804">Transcription</keyword>
<reference evidence="4 5" key="1">
    <citation type="journal article" date="2024" name="Nat. Commun.">
        <title>Phylogenomics reveals the evolutionary origins of lichenization in chlorophyte algae.</title>
        <authorList>
            <person name="Puginier C."/>
            <person name="Libourel C."/>
            <person name="Otte J."/>
            <person name="Skaloud P."/>
            <person name="Haon M."/>
            <person name="Grisel S."/>
            <person name="Petersen M."/>
            <person name="Berrin J.G."/>
            <person name="Delaux P.M."/>
            <person name="Dal Grande F."/>
            <person name="Keller J."/>
        </authorList>
    </citation>
    <scope>NUCLEOTIDE SEQUENCE [LARGE SCALE GENOMIC DNA]</scope>
    <source>
        <strain evidence="4 5">SAG 2036</strain>
    </source>
</reference>
<keyword evidence="5" id="KW-1185">Reference proteome</keyword>
<dbReference type="Pfam" id="PF02536">
    <property type="entry name" value="mTERF"/>
    <property type="match status" value="1"/>
</dbReference>
<dbReference type="AlphaFoldDB" id="A0AAW1NVA0"/>
<evidence type="ECO:0000256" key="3">
    <source>
        <dbReference type="ARBA" id="ARBA00022946"/>
    </source>
</evidence>
<protein>
    <submittedName>
        <fullName evidence="4">Uncharacterized protein</fullName>
    </submittedName>
</protein>